<evidence type="ECO:0000313" key="1">
    <source>
        <dbReference type="EMBL" id="KAJ0076384.1"/>
    </source>
</evidence>
<accession>A0ACC0ZUD1</accession>
<gene>
    <name evidence="1" type="ORF">Patl1_34491</name>
</gene>
<protein>
    <submittedName>
        <fullName evidence="1">Uncharacterized protein</fullName>
    </submittedName>
</protein>
<dbReference type="EMBL" id="CM047910">
    <property type="protein sequence ID" value="KAJ0076384.1"/>
    <property type="molecule type" value="Genomic_DNA"/>
</dbReference>
<name>A0ACC0ZUD1_9ROSI</name>
<proteinExistence type="predicted"/>
<comment type="caution">
    <text evidence="1">The sequence shown here is derived from an EMBL/GenBank/DDBJ whole genome shotgun (WGS) entry which is preliminary data.</text>
</comment>
<keyword evidence="2" id="KW-1185">Reference proteome</keyword>
<sequence length="91" mass="9937">MEGTPTMIIPKGKTFLVYPMTFAGPCKSSNINIRLSGIVKAPDDLHAWQASKRGKWLVFNGVSGLNISGFGLIDGSGKRRQWVLDIVVMCI</sequence>
<organism evidence="1 2">
    <name type="scientific">Pistacia atlantica</name>
    <dbReference type="NCBI Taxonomy" id="434234"/>
    <lineage>
        <taxon>Eukaryota</taxon>
        <taxon>Viridiplantae</taxon>
        <taxon>Streptophyta</taxon>
        <taxon>Embryophyta</taxon>
        <taxon>Tracheophyta</taxon>
        <taxon>Spermatophyta</taxon>
        <taxon>Magnoliopsida</taxon>
        <taxon>eudicotyledons</taxon>
        <taxon>Gunneridae</taxon>
        <taxon>Pentapetalae</taxon>
        <taxon>rosids</taxon>
        <taxon>malvids</taxon>
        <taxon>Sapindales</taxon>
        <taxon>Anacardiaceae</taxon>
        <taxon>Pistacia</taxon>
    </lineage>
</organism>
<evidence type="ECO:0000313" key="2">
    <source>
        <dbReference type="Proteomes" id="UP001164250"/>
    </source>
</evidence>
<dbReference type="Proteomes" id="UP001164250">
    <property type="component" value="Chromosome 15"/>
</dbReference>
<reference evidence="2" key="1">
    <citation type="journal article" date="2023" name="G3 (Bethesda)">
        <title>Genome assembly and association tests identify interacting loci associated with vigor, precocity, and sex in interspecific pistachio rootstocks.</title>
        <authorList>
            <person name="Palmer W."/>
            <person name="Jacygrad E."/>
            <person name="Sagayaradj S."/>
            <person name="Cavanaugh K."/>
            <person name="Han R."/>
            <person name="Bertier L."/>
            <person name="Beede B."/>
            <person name="Kafkas S."/>
            <person name="Golino D."/>
            <person name="Preece J."/>
            <person name="Michelmore R."/>
        </authorList>
    </citation>
    <scope>NUCLEOTIDE SEQUENCE [LARGE SCALE GENOMIC DNA]</scope>
</reference>